<evidence type="ECO:0000313" key="2">
    <source>
        <dbReference type="Proteomes" id="UP001209885"/>
    </source>
</evidence>
<protein>
    <recommendedName>
        <fullName evidence="3">Restriction endonuclease type IV Mrr domain-containing protein</fullName>
    </recommendedName>
</protein>
<proteinExistence type="predicted"/>
<dbReference type="RefSeq" id="WP_266056193.1">
    <property type="nucleotide sequence ID" value="NZ_JAPFQN010000004.1"/>
</dbReference>
<dbReference type="EMBL" id="JAPFQN010000004">
    <property type="protein sequence ID" value="MCX2743783.1"/>
    <property type="molecule type" value="Genomic_DNA"/>
</dbReference>
<evidence type="ECO:0000313" key="1">
    <source>
        <dbReference type="EMBL" id="MCX2743783.1"/>
    </source>
</evidence>
<evidence type="ECO:0008006" key="3">
    <source>
        <dbReference type="Google" id="ProtNLM"/>
    </source>
</evidence>
<sequence length="154" mass="18065">MIFGDKSDFAIEYTPEPGSQDMGYGKIWIKGEFYGTNEDLIYPSYIINIIRNLLQAKQFQLDWKKFSNTELLSHLNSIRNSDSSIIISSSTFTDDFEGFKFKSGNEIIIVWRLISDENDLLFEELRNYNRTVKIKTVDIQSITSVYEEFKRQMK</sequence>
<name>A0ABT3RPR1_9BACT</name>
<reference evidence="1 2" key="1">
    <citation type="submission" date="2022-11" db="EMBL/GenBank/DDBJ databases">
        <title>The characterization of three novel Bacteroidetes species and genomic analysis of their roles in tidal elemental geochemical cycles.</title>
        <authorList>
            <person name="Ma K."/>
        </authorList>
    </citation>
    <scope>NUCLEOTIDE SEQUENCE [LARGE SCALE GENOMIC DNA]</scope>
    <source>
        <strain evidence="1 2">M17</strain>
    </source>
</reference>
<keyword evidence="2" id="KW-1185">Reference proteome</keyword>
<dbReference type="Proteomes" id="UP001209885">
    <property type="component" value="Unassembled WGS sequence"/>
</dbReference>
<accession>A0ABT3RPR1</accession>
<organism evidence="1 2">
    <name type="scientific">Mangrovivirga halotolerans</name>
    <dbReference type="NCBI Taxonomy" id="2993936"/>
    <lineage>
        <taxon>Bacteria</taxon>
        <taxon>Pseudomonadati</taxon>
        <taxon>Bacteroidota</taxon>
        <taxon>Cytophagia</taxon>
        <taxon>Cytophagales</taxon>
        <taxon>Mangrovivirgaceae</taxon>
        <taxon>Mangrovivirga</taxon>
    </lineage>
</organism>
<comment type="caution">
    <text evidence="1">The sequence shown here is derived from an EMBL/GenBank/DDBJ whole genome shotgun (WGS) entry which is preliminary data.</text>
</comment>
<gene>
    <name evidence="1" type="ORF">OO013_07900</name>
</gene>